<dbReference type="SUPFAM" id="SSF50249">
    <property type="entry name" value="Nucleic acid-binding proteins"/>
    <property type="match status" value="1"/>
</dbReference>
<dbReference type="EMBL" id="CP014862">
    <property type="protein sequence ID" value="ASJ02710.1"/>
    <property type="molecule type" value="Genomic_DNA"/>
</dbReference>
<dbReference type="OrthoDB" id="85901at2157"/>
<evidence type="ECO:0000313" key="1">
    <source>
        <dbReference type="EMBL" id="ASJ02710.1"/>
    </source>
</evidence>
<dbReference type="InterPro" id="IPR012340">
    <property type="entry name" value="NA-bd_OB-fold"/>
</dbReference>
<organism evidence="1 2">
    <name type="scientific">Thermococcus profundus</name>
    <dbReference type="NCBI Taxonomy" id="49899"/>
    <lineage>
        <taxon>Archaea</taxon>
        <taxon>Methanobacteriati</taxon>
        <taxon>Methanobacteriota</taxon>
        <taxon>Thermococci</taxon>
        <taxon>Thermococcales</taxon>
        <taxon>Thermococcaceae</taxon>
        <taxon>Thermococcus</taxon>
    </lineage>
</organism>
<sequence>MEVEGEPRFRRRKPAVERKIAEIKEDDTRVALIGKAFKIDKMDYTFWLDDGTGVILIESEENVLPEPGQLVRVIGRVIRNDEGIHIYGEVLQDFSGADLESLEEIQKLEREYLPKIEAKTAFWEGGEEA</sequence>
<dbReference type="RefSeq" id="WP_088857968.1">
    <property type="nucleotide sequence ID" value="NZ_CP014862.1"/>
</dbReference>
<reference evidence="1 2" key="1">
    <citation type="submission" date="2016-03" db="EMBL/GenBank/DDBJ databases">
        <title>Complete genome sequence of Thermococcus profundus strain DT5432.</title>
        <authorList>
            <person name="Oger P.M."/>
        </authorList>
    </citation>
    <scope>NUCLEOTIDE SEQUENCE [LARGE SCALE GENOMIC DNA]</scope>
    <source>
        <strain evidence="1 2">DT 5432</strain>
    </source>
</reference>
<proteinExistence type="predicted"/>
<keyword evidence="2" id="KW-1185">Reference proteome</keyword>
<dbReference type="KEGG" id="tprf:A3L09_05290"/>
<name>A0A2Z2M8A9_THEPR</name>
<dbReference type="Proteomes" id="UP000250179">
    <property type="component" value="Chromosome"/>
</dbReference>
<dbReference type="InterPro" id="IPR036700">
    <property type="entry name" value="BOBF_sf"/>
</dbReference>
<gene>
    <name evidence="1" type="ORF">A3L09_05290</name>
</gene>
<dbReference type="GeneID" id="33319807"/>
<dbReference type="AlphaFoldDB" id="A0A2Z2M8A9"/>
<accession>A0A2Z2M8A9</accession>
<dbReference type="Gene3D" id="2.40.50.200">
    <property type="entry name" value="Bacterial OB-fold"/>
    <property type="match status" value="1"/>
</dbReference>
<evidence type="ECO:0000313" key="2">
    <source>
        <dbReference type="Proteomes" id="UP000250179"/>
    </source>
</evidence>
<protein>
    <submittedName>
        <fullName evidence="1">Replication protein RepA</fullName>
    </submittedName>
</protein>